<reference evidence="8" key="1">
    <citation type="journal article" date="2023" name="Mol. Biol. Evol.">
        <title>Third-Generation Sequencing Reveals the Adaptive Role of the Epigenome in Three Deep-Sea Polychaetes.</title>
        <authorList>
            <person name="Perez M."/>
            <person name="Aroh O."/>
            <person name="Sun Y."/>
            <person name="Lan Y."/>
            <person name="Juniper S.K."/>
            <person name="Young C.R."/>
            <person name="Angers B."/>
            <person name="Qian P.Y."/>
        </authorList>
    </citation>
    <scope>NUCLEOTIDE SEQUENCE</scope>
    <source>
        <strain evidence="8">R07B-5</strain>
    </source>
</reference>
<dbReference type="AlphaFoldDB" id="A0AAD9NGR8"/>
<feature type="zinc finger region" description="C3H1-type" evidence="5">
    <location>
        <begin position="146"/>
        <end position="174"/>
    </location>
</feature>
<evidence type="ECO:0000256" key="2">
    <source>
        <dbReference type="ARBA" id="ARBA00022737"/>
    </source>
</evidence>
<dbReference type="EMBL" id="JAODUO010001176">
    <property type="protein sequence ID" value="KAK2169702.1"/>
    <property type="molecule type" value="Genomic_DNA"/>
</dbReference>
<dbReference type="PANTHER" id="PTHR12547">
    <property type="entry name" value="CCCH ZINC FINGER/TIS11-RELATED"/>
    <property type="match status" value="1"/>
</dbReference>
<dbReference type="Pfam" id="PF00642">
    <property type="entry name" value="zf-CCCH"/>
    <property type="match status" value="2"/>
</dbReference>
<dbReference type="SMART" id="SM00356">
    <property type="entry name" value="ZnF_C3H1"/>
    <property type="match status" value="2"/>
</dbReference>
<comment type="caution">
    <text evidence="8">The sequence shown here is derived from an EMBL/GenBank/DDBJ whole genome shotgun (WGS) entry which is preliminary data.</text>
</comment>
<dbReference type="Gene3D" id="4.10.1000.10">
    <property type="entry name" value="Zinc finger, CCCH-type"/>
    <property type="match status" value="2"/>
</dbReference>
<feature type="zinc finger region" description="C3H1-type" evidence="5">
    <location>
        <begin position="108"/>
        <end position="136"/>
    </location>
</feature>
<evidence type="ECO:0000256" key="4">
    <source>
        <dbReference type="ARBA" id="ARBA00022833"/>
    </source>
</evidence>
<keyword evidence="2" id="KW-0677">Repeat</keyword>
<protein>
    <recommendedName>
        <fullName evidence="7">C3H1-type domain-containing protein</fullName>
    </recommendedName>
</protein>
<dbReference type="FunFam" id="4.10.1000.10:FF:000002">
    <property type="entry name" value="Zinc finger protein 36, C3H1 type-like 1"/>
    <property type="match status" value="1"/>
</dbReference>
<dbReference type="InterPro" id="IPR000571">
    <property type="entry name" value="Znf_CCCH"/>
</dbReference>
<feature type="domain" description="C3H1-type" evidence="7">
    <location>
        <begin position="108"/>
        <end position="136"/>
    </location>
</feature>
<gene>
    <name evidence="8" type="ORF">NP493_1178g00009</name>
</gene>
<dbReference type="InterPro" id="IPR045877">
    <property type="entry name" value="ZFP36-like"/>
</dbReference>
<keyword evidence="1 5" id="KW-0479">Metal-binding</keyword>
<dbReference type="SUPFAM" id="SSF90229">
    <property type="entry name" value="CCCH zinc finger"/>
    <property type="match status" value="2"/>
</dbReference>
<proteinExistence type="predicted"/>
<evidence type="ECO:0000256" key="5">
    <source>
        <dbReference type="PROSITE-ProRule" id="PRU00723"/>
    </source>
</evidence>
<dbReference type="PROSITE" id="PS50103">
    <property type="entry name" value="ZF_C3H1"/>
    <property type="match status" value="2"/>
</dbReference>
<name>A0AAD9NGR8_RIDPI</name>
<evidence type="ECO:0000259" key="7">
    <source>
        <dbReference type="PROSITE" id="PS50103"/>
    </source>
</evidence>
<dbReference type="FunFam" id="4.10.1000.10:FF:000001">
    <property type="entry name" value="zinc finger CCCH domain-containing protein 15-like"/>
    <property type="match status" value="1"/>
</dbReference>
<evidence type="ECO:0000313" key="8">
    <source>
        <dbReference type="EMBL" id="KAK2169702.1"/>
    </source>
</evidence>
<evidence type="ECO:0000313" key="9">
    <source>
        <dbReference type="Proteomes" id="UP001209878"/>
    </source>
</evidence>
<dbReference type="Proteomes" id="UP001209878">
    <property type="component" value="Unassembled WGS sequence"/>
</dbReference>
<dbReference type="GO" id="GO:0008270">
    <property type="term" value="F:zinc ion binding"/>
    <property type="evidence" value="ECO:0007669"/>
    <property type="project" value="UniProtKB-KW"/>
</dbReference>
<evidence type="ECO:0000256" key="3">
    <source>
        <dbReference type="ARBA" id="ARBA00022771"/>
    </source>
</evidence>
<dbReference type="GO" id="GO:0003729">
    <property type="term" value="F:mRNA binding"/>
    <property type="evidence" value="ECO:0007669"/>
    <property type="project" value="InterPro"/>
</dbReference>
<keyword evidence="9" id="KW-1185">Reference proteome</keyword>
<feature type="region of interest" description="Disordered" evidence="6">
    <location>
        <begin position="83"/>
        <end position="102"/>
    </location>
</feature>
<organism evidence="8 9">
    <name type="scientific">Ridgeia piscesae</name>
    <name type="common">Tubeworm</name>
    <dbReference type="NCBI Taxonomy" id="27915"/>
    <lineage>
        <taxon>Eukaryota</taxon>
        <taxon>Metazoa</taxon>
        <taxon>Spiralia</taxon>
        <taxon>Lophotrochozoa</taxon>
        <taxon>Annelida</taxon>
        <taxon>Polychaeta</taxon>
        <taxon>Sedentaria</taxon>
        <taxon>Canalipalpata</taxon>
        <taxon>Sabellida</taxon>
        <taxon>Siboglinidae</taxon>
        <taxon>Ridgeia</taxon>
    </lineage>
</organism>
<feature type="domain" description="C3H1-type" evidence="7">
    <location>
        <begin position="146"/>
        <end position="174"/>
    </location>
</feature>
<feature type="compositionally biased region" description="Low complexity" evidence="6">
    <location>
        <begin position="210"/>
        <end position="223"/>
    </location>
</feature>
<dbReference type="InterPro" id="IPR036855">
    <property type="entry name" value="Znf_CCCH_sf"/>
</dbReference>
<evidence type="ECO:0000256" key="6">
    <source>
        <dbReference type="SAM" id="MobiDB-lite"/>
    </source>
</evidence>
<feature type="region of interest" description="Disordered" evidence="6">
    <location>
        <begin position="202"/>
        <end position="223"/>
    </location>
</feature>
<dbReference type="PANTHER" id="PTHR12547:SF18">
    <property type="entry name" value="PROTEIN TIS11"/>
    <property type="match status" value="1"/>
</dbReference>
<keyword evidence="4 5" id="KW-0862">Zinc</keyword>
<keyword evidence="3 5" id="KW-0863">Zinc-finger</keyword>
<evidence type="ECO:0000256" key="1">
    <source>
        <dbReference type="ARBA" id="ARBA00022723"/>
    </source>
</evidence>
<feature type="region of interest" description="Disordered" evidence="6">
    <location>
        <begin position="312"/>
        <end position="339"/>
    </location>
</feature>
<sequence length="360" mass="39277">MFHERTKLPVSMGASLTRNQLGCRTMGDTSQFSLSPDRLSPPANVNSMISPSAFNDNMLLSDLMASAACHNHKLDRSISEPVSERKLSLGGQNAVNNSSSNQNINSSRYKTELCRPFEESGHCKYGDKCQFAHGLAELRTLARHPKYKTELCRTFHTIGFCPYGPRCHFIHNEDERRLSQIIQLKKQQDMAMHRPKALNFTPGMRDNLGSTADSPPSSITDSPTMSPTFLSDDIFAATSFAPIPPASAPATIRNAFTFGDYMPPASSHPLMTPLNVATTDPIMNLTASLQATSLGQHDHDFRDCLQGGSPQHDAIFTGYPQPSPPESLSEDSGVSTCGSPLDVSRGLHLSGIFSRVSDDC</sequence>
<accession>A0AAD9NGR8</accession>